<evidence type="ECO:0000313" key="4">
    <source>
        <dbReference type="Proteomes" id="UP000480178"/>
    </source>
</evidence>
<dbReference type="EMBL" id="CP048222">
    <property type="protein sequence ID" value="QHT66777.1"/>
    <property type="molecule type" value="Genomic_DNA"/>
</dbReference>
<dbReference type="Pfam" id="PF04397">
    <property type="entry name" value="LytTR"/>
    <property type="match status" value="1"/>
</dbReference>
<reference evidence="3 4" key="1">
    <citation type="submission" date="2020-01" db="EMBL/GenBank/DDBJ databases">
        <authorList>
            <person name="Kim M.K."/>
        </authorList>
    </citation>
    <scope>NUCLEOTIDE SEQUENCE [LARGE SCALE GENOMIC DNA]</scope>
    <source>
        <strain evidence="3 4">172606-1</strain>
    </source>
</reference>
<feature type="transmembrane region" description="Helical" evidence="1">
    <location>
        <begin position="88"/>
        <end position="113"/>
    </location>
</feature>
<name>A0A6C0GFP6_9BACT</name>
<dbReference type="PANTHER" id="PTHR37299:SF1">
    <property type="entry name" value="STAGE 0 SPORULATION PROTEIN A HOMOLOG"/>
    <property type="match status" value="1"/>
</dbReference>
<dbReference type="AlphaFoldDB" id="A0A6C0GFP6"/>
<dbReference type="Gene3D" id="2.40.50.1020">
    <property type="entry name" value="LytTr DNA-binding domain"/>
    <property type="match status" value="1"/>
</dbReference>
<evidence type="ECO:0000259" key="2">
    <source>
        <dbReference type="PROSITE" id="PS50930"/>
    </source>
</evidence>
<sequence length="279" mass="32470">MAIYTFRLKQLTEKSPYHPDVPLFLVLIPCISAFNYYLTYSKIAFNWYLLLTFTIDTVQGYLAWLGARAVILYLDKKFPYENNPAQRILIQIASTCVISLSIISILTELVSWIVRGRPALLNFYTNDLFIISIWFLVINGIYIGLYYYRQLQKSEDQRKEESRIIAQGFSVKVGKQNIWLNFDDLTGFYVDENYVMASHKQGQKYCLEQSLDKLEKTLPTTFFFRLNRQFIIHRQIISGFKRSDNGKILVLLNGGESFPAEVPVSRTKAPAFKTWFEPA</sequence>
<proteinExistence type="predicted"/>
<protein>
    <submittedName>
        <fullName evidence="3">LytTR family transcriptional regulator</fullName>
    </submittedName>
</protein>
<keyword evidence="1" id="KW-0812">Transmembrane</keyword>
<feature type="domain" description="HTH LytTR-type" evidence="2">
    <location>
        <begin position="169"/>
        <end position="278"/>
    </location>
</feature>
<dbReference type="PANTHER" id="PTHR37299">
    <property type="entry name" value="TRANSCRIPTIONAL REGULATOR-RELATED"/>
    <property type="match status" value="1"/>
</dbReference>
<dbReference type="Proteomes" id="UP000480178">
    <property type="component" value="Chromosome"/>
</dbReference>
<gene>
    <name evidence="3" type="ORF">GXP67_08955</name>
</gene>
<keyword evidence="4" id="KW-1185">Reference proteome</keyword>
<keyword evidence="1" id="KW-1133">Transmembrane helix</keyword>
<dbReference type="InterPro" id="IPR007492">
    <property type="entry name" value="LytTR_DNA-bd_dom"/>
</dbReference>
<feature type="transmembrane region" description="Helical" evidence="1">
    <location>
        <begin position="21"/>
        <end position="39"/>
    </location>
</feature>
<dbReference type="GO" id="GO:0000156">
    <property type="term" value="F:phosphorelay response regulator activity"/>
    <property type="evidence" value="ECO:0007669"/>
    <property type="project" value="InterPro"/>
</dbReference>
<evidence type="ECO:0000313" key="3">
    <source>
        <dbReference type="EMBL" id="QHT66777.1"/>
    </source>
</evidence>
<dbReference type="PROSITE" id="PS50930">
    <property type="entry name" value="HTH_LYTTR"/>
    <property type="match status" value="1"/>
</dbReference>
<feature type="transmembrane region" description="Helical" evidence="1">
    <location>
        <begin position="128"/>
        <end position="148"/>
    </location>
</feature>
<dbReference type="KEGG" id="rhoz:GXP67_08955"/>
<dbReference type="InterPro" id="IPR046947">
    <property type="entry name" value="LytR-like"/>
</dbReference>
<evidence type="ECO:0000256" key="1">
    <source>
        <dbReference type="SAM" id="Phobius"/>
    </source>
</evidence>
<dbReference type="SMART" id="SM00850">
    <property type="entry name" value="LytTR"/>
    <property type="match status" value="1"/>
</dbReference>
<organism evidence="3 4">
    <name type="scientific">Rhodocytophaga rosea</name>
    <dbReference type="NCBI Taxonomy" id="2704465"/>
    <lineage>
        <taxon>Bacteria</taxon>
        <taxon>Pseudomonadati</taxon>
        <taxon>Bacteroidota</taxon>
        <taxon>Cytophagia</taxon>
        <taxon>Cytophagales</taxon>
        <taxon>Rhodocytophagaceae</taxon>
        <taxon>Rhodocytophaga</taxon>
    </lineage>
</organism>
<dbReference type="RefSeq" id="WP_162442830.1">
    <property type="nucleotide sequence ID" value="NZ_CP048222.1"/>
</dbReference>
<accession>A0A6C0GFP6</accession>
<dbReference type="GO" id="GO:0003677">
    <property type="term" value="F:DNA binding"/>
    <property type="evidence" value="ECO:0007669"/>
    <property type="project" value="InterPro"/>
</dbReference>
<keyword evidence="1" id="KW-0472">Membrane</keyword>
<feature type="transmembrane region" description="Helical" evidence="1">
    <location>
        <begin position="45"/>
        <end position="67"/>
    </location>
</feature>